<dbReference type="InterPro" id="IPR040287">
    <property type="entry name" value="RGM"/>
</dbReference>
<keyword evidence="4" id="KW-0336">GPI-anchor</keyword>
<protein>
    <recommendedName>
        <fullName evidence="14">RGM domain family member B</fullName>
    </recommendedName>
</protein>
<feature type="domain" description="Repulsive guidance molecule N-terminal" evidence="11">
    <location>
        <begin position="31"/>
        <end position="98"/>
    </location>
</feature>
<dbReference type="Proteomes" id="UP000783686">
    <property type="component" value="Unassembled WGS sequence"/>
</dbReference>
<name>A0A811JWP3_9BILA</name>
<evidence type="ECO:0000256" key="1">
    <source>
        <dbReference type="ARBA" id="ARBA00004609"/>
    </source>
</evidence>
<evidence type="ECO:0000256" key="7">
    <source>
        <dbReference type="ARBA" id="ARBA00023180"/>
    </source>
</evidence>
<dbReference type="EMBL" id="CAJFDH010000001">
    <property type="protein sequence ID" value="CAD5207737.1"/>
    <property type="molecule type" value="Genomic_DNA"/>
</dbReference>
<evidence type="ECO:0000256" key="3">
    <source>
        <dbReference type="ARBA" id="ARBA00022475"/>
    </source>
</evidence>
<evidence type="ECO:0008006" key="14">
    <source>
        <dbReference type="Google" id="ProtNLM"/>
    </source>
</evidence>
<keyword evidence="13" id="KW-1185">Reference proteome</keyword>
<feature type="signal peptide" evidence="9">
    <location>
        <begin position="1"/>
        <end position="30"/>
    </location>
</feature>
<evidence type="ECO:0000256" key="2">
    <source>
        <dbReference type="ARBA" id="ARBA00005321"/>
    </source>
</evidence>
<evidence type="ECO:0000313" key="13">
    <source>
        <dbReference type="Proteomes" id="UP000614601"/>
    </source>
</evidence>
<feature type="chain" id="PRO_5036408230" description="RGM domain family member B" evidence="9">
    <location>
        <begin position="31"/>
        <end position="409"/>
    </location>
</feature>
<dbReference type="InterPro" id="IPR009496">
    <property type="entry name" value="RGM_C"/>
</dbReference>
<reference evidence="12" key="1">
    <citation type="submission" date="2020-09" db="EMBL/GenBank/DDBJ databases">
        <authorList>
            <person name="Kikuchi T."/>
        </authorList>
    </citation>
    <scope>NUCLEOTIDE SEQUENCE</scope>
    <source>
        <strain evidence="12">SH1</strain>
    </source>
</reference>
<sequence>MAKEAISFQLNVGHKYLVVVILMSSTFVSSCNVDDCTTRYNQLMNDRVLNPSETPEYCTVLYEYVQCLTSIQNVCRSYLHFHSSLTAANQRWKRFRCASFSLSSIDKGEDEQRCSTIPRQDQRTCAFFGRSHLRRTDGAIETCAEIGTRPLIDNKFVVVQVTMNPETYSQYPITVISKVTIIFRSNSLCEETRTYHADAEEPHLPNAFTDGTTFAGTDNDPPLSIAKRNETTVRLLVPYLATEIVIHKVSNRLDVVINTPEKVLHLEYHDAPLRQLCLTGCTLAVHNVREAVQEGNVFAKCQGIKRPELEKEQAYDLCRQDYVRGDLHSSCAFDLLYGQNLQYTHQPMSNSTKSVTIEEWHTVIRTLRYFDALKSTRTRSAMNSVRRLDRTRIPFLALVLVLAIVIAQP</sequence>
<evidence type="ECO:0000313" key="12">
    <source>
        <dbReference type="EMBL" id="CAD5207737.1"/>
    </source>
</evidence>
<dbReference type="Proteomes" id="UP000614601">
    <property type="component" value="Unassembled WGS sequence"/>
</dbReference>
<keyword evidence="5 9" id="KW-0732">Signal</keyword>
<comment type="similarity">
    <text evidence="2">Belongs to the repulsive guidance molecule (RGM) family.</text>
</comment>
<dbReference type="GO" id="GO:0005886">
    <property type="term" value="C:plasma membrane"/>
    <property type="evidence" value="ECO:0007669"/>
    <property type="project" value="UniProtKB-SubCell"/>
</dbReference>
<dbReference type="Pfam" id="PF06534">
    <property type="entry name" value="RGM_C"/>
    <property type="match status" value="1"/>
</dbReference>
<organism evidence="12 13">
    <name type="scientific">Bursaphelenchus okinawaensis</name>
    <dbReference type="NCBI Taxonomy" id="465554"/>
    <lineage>
        <taxon>Eukaryota</taxon>
        <taxon>Metazoa</taxon>
        <taxon>Ecdysozoa</taxon>
        <taxon>Nematoda</taxon>
        <taxon>Chromadorea</taxon>
        <taxon>Rhabditida</taxon>
        <taxon>Tylenchina</taxon>
        <taxon>Tylenchomorpha</taxon>
        <taxon>Aphelenchoidea</taxon>
        <taxon>Aphelenchoididae</taxon>
        <taxon>Bursaphelenchus</taxon>
    </lineage>
</organism>
<keyword evidence="8" id="KW-0449">Lipoprotein</keyword>
<keyword evidence="3" id="KW-1003">Cell membrane</keyword>
<comment type="caution">
    <text evidence="12">The sequence shown here is derived from an EMBL/GenBank/DDBJ whole genome shotgun (WGS) entry which is preliminary data.</text>
</comment>
<evidence type="ECO:0000256" key="8">
    <source>
        <dbReference type="ARBA" id="ARBA00023288"/>
    </source>
</evidence>
<dbReference type="Pfam" id="PF06535">
    <property type="entry name" value="RGM_N"/>
    <property type="match status" value="1"/>
</dbReference>
<evidence type="ECO:0000259" key="11">
    <source>
        <dbReference type="Pfam" id="PF06535"/>
    </source>
</evidence>
<evidence type="ECO:0000256" key="9">
    <source>
        <dbReference type="SAM" id="SignalP"/>
    </source>
</evidence>
<dbReference type="InterPro" id="IPR010536">
    <property type="entry name" value="RGM_N"/>
</dbReference>
<keyword evidence="6" id="KW-0472">Membrane</keyword>
<dbReference type="PROSITE" id="PS51257">
    <property type="entry name" value="PROKAR_LIPOPROTEIN"/>
    <property type="match status" value="1"/>
</dbReference>
<feature type="domain" description="Repulsive guidance molecule C-terminal" evidence="10">
    <location>
        <begin position="123"/>
        <end position="346"/>
    </location>
</feature>
<dbReference type="GO" id="GO:0098552">
    <property type="term" value="C:side of membrane"/>
    <property type="evidence" value="ECO:0007669"/>
    <property type="project" value="UniProtKB-KW"/>
</dbReference>
<keyword evidence="7" id="KW-0325">Glycoprotein</keyword>
<dbReference type="EMBL" id="CAJFCW020000001">
    <property type="protein sequence ID" value="CAG9086534.1"/>
    <property type="molecule type" value="Genomic_DNA"/>
</dbReference>
<dbReference type="AlphaFoldDB" id="A0A811JWP3"/>
<evidence type="ECO:0000256" key="6">
    <source>
        <dbReference type="ARBA" id="ARBA00023136"/>
    </source>
</evidence>
<accession>A0A811JWP3</accession>
<dbReference type="GO" id="GO:0015026">
    <property type="term" value="F:coreceptor activity"/>
    <property type="evidence" value="ECO:0007669"/>
    <property type="project" value="TreeGrafter"/>
</dbReference>
<dbReference type="Gene3D" id="3.40.1000.10">
    <property type="entry name" value="Mog1/PsbP, alpha/beta/alpha sandwich"/>
    <property type="match status" value="1"/>
</dbReference>
<evidence type="ECO:0000256" key="5">
    <source>
        <dbReference type="ARBA" id="ARBA00022729"/>
    </source>
</evidence>
<evidence type="ECO:0000256" key="4">
    <source>
        <dbReference type="ARBA" id="ARBA00022622"/>
    </source>
</evidence>
<comment type="subcellular location">
    <subcellularLocation>
        <location evidence="1">Cell membrane</location>
        <topology evidence="1">Lipid-anchor</topology>
        <topology evidence="1">GPI-anchor</topology>
    </subcellularLocation>
</comment>
<dbReference type="PANTHER" id="PTHR31428">
    <property type="entry name" value="RGM DOMAIN FAMILY MEMBER DRAG-1"/>
    <property type="match status" value="1"/>
</dbReference>
<gene>
    <name evidence="12" type="ORF">BOKJ2_LOCUS2347</name>
</gene>
<dbReference type="PANTHER" id="PTHR31428:SF6">
    <property type="entry name" value="REPULSIVE GUIDANCE MOLECULE B HOMOLOG DRAG-1"/>
    <property type="match status" value="1"/>
</dbReference>
<proteinExistence type="inferred from homology"/>
<evidence type="ECO:0000259" key="10">
    <source>
        <dbReference type="Pfam" id="PF06534"/>
    </source>
</evidence>
<dbReference type="OrthoDB" id="10013795at2759"/>
<dbReference type="GO" id="GO:0030509">
    <property type="term" value="P:BMP signaling pathway"/>
    <property type="evidence" value="ECO:0007669"/>
    <property type="project" value="TreeGrafter"/>
</dbReference>